<proteinExistence type="predicted"/>
<dbReference type="Pfam" id="PF04655">
    <property type="entry name" value="APH_6_hur"/>
    <property type="match status" value="1"/>
</dbReference>
<dbReference type="SUPFAM" id="SSF56112">
    <property type="entry name" value="Protein kinase-like (PK-like)"/>
    <property type="match status" value="1"/>
</dbReference>
<accession>A0A4R6SIG0</accession>
<sequence length="289" mass="31245">MDEVFRWIEERFGPGVRSWIDEVPAVAQRVSRRWGMELGELFAGGAASVVFRCEWTDGTPAVLKLSPDRALLGDQVWMLRLLGASGRVPAVLAADQDQGAVVLTEVRPGTEAEHLPAESLPGLWGGLLADLHAVAPPEGLTRTLRARCEESLARIGKRLAEPAIGANVSGELWRATEERCRRLLDTQSRTVLLHGDLHLGNALDGGADGLVAIDPKVCVGDPCFDAFDLVVDGAGREGIDARCERVAVACGLDGDRLYEWTKVNATFHAIGRLSDGRDQVVDELLEVAR</sequence>
<dbReference type="GO" id="GO:0016301">
    <property type="term" value="F:kinase activity"/>
    <property type="evidence" value="ECO:0007669"/>
    <property type="project" value="UniProtKB-KW"/>
</dbReference>
<gene>
    <name evidence="1" type="ORF">EV186_1021248</name>
</gene>
<keyword evidence="1" id="KW-0808">Transferase</keyword>
<reference evidence="1 2" key="1">
    <citation type="submission" date="2019-03" db="EMBL/GenBank/DDBJ databases">
        <title>Genomic Encyclopedia of Type Strains, Phase IV (KMG-IV): sequencing the most valuable type-strain genomes for metagenomic binning, comparative biology and taxonomic classification.</title>
        <authorList>
            <person name="Goeker M."/>
        </authorList>
    </citation>
    <scope>NUCLEOTIDE SEQUENCE [LARGE SCALE GENOMIC DNA]</scope>
    <source>
        <strain evidence="1 2">DSM 45361</strain>
    </source>
</reference>
<name>A0A4R6SIG0_LABRH</name>
<protein>
    <submittedName>
        <fullName evidence="1">Streptomycin 6-kinase</fullName>
    </submittedName>
</protein>
<dbReference type="AlphaFoldDB" id="A0A4R6SIG0"/>
<dbReference type="InterPro" id="IPR006748">
    <property type="entry name" value="NH2Glyco/OHUrea_AB-resist_kin"/>
</dbReference>
<dbReference type="GO" id="GO:0016773">
    <property type="term" value="F:phosphotransferase activity, alcohol group as acceptor"/>
    <property type="evidence" value="ECO:0007669"/>
    <property type="project" value="InterPro"/>
</dbReference>
<keyword evidence="2" id="KW-1185">Reference proteome</keyword>
<dbReference type="GO" id="GO:0019748">
    <property type="term" value="P:secondary metabolic process"/>
    <property type="evidence" value="ECO:0007669"/>
    <property type="project" value="InterPro"/>
</dbReference>
<evidence type="ECO:0000313" key="1">
    <source>
        <dbReference type="EMBL" id="TDQ01380.1"/>
    </source>
</evidence>
<organism evidence="1 2">
    <name type="scientific">Labedaea rhizosphaerae</name>
    <dbReference type="NCBI Taxonomy" id="598644"/>
    <lineage>
        <taxon>Bacteria</taxon>
        <taxon>Bacillati</taxon>
        <taxon>Actinomycetota</taxon>
        <taxon>Actinomycetes</taxon>
        <taxon>Pseudonocardiales</taxon>
        <taxon>Pseudonocardiaceae</taxon>
        <taxon>Labedaea</taxon>
    </lineage>
</organism>
<evidence type="ECO:0000313" key="2">
    <source>
        <dbReference type="Proteomes" id="UP000295444"/>
    </source>
</evidence>
<comment type="caution">
    <text evidence="1">The sequence shown here is derived from an EMBL/GenBank/DDBJ whole genome shotgun (WGS) entry which is preliminary data.</text>
</comment>
<dbReference type="EMBL" id="SNXZ01000002">
    <property type="protein sequence ID" value="TDQ01380.1"/>
    <property type="molecule type" value="Genomic_DNA"/>
</dbReference>
<dbReference type="Proteomes" id="UP000295444">
    <property type="component" value="Unassembled WGS sequence"/>
</dbReference>
<dbReference type="InterPro" id="IPR011009">
    <property type="entry name" value="Kinase-like_dom_sf"/>
</dbReference>
<keyword evidence="1" id="KW-0418">Kinase</keyword>
<dbReference type="Gene3D" id="3.90.1200.10">
    <property type="match status" value="1"/>
</dbReference>